<dbReference type="GO" id="GO:0004856">
    <property type="term" value="F:D-xylulokinase activity"/>
    <property type="evidence" value="ECO:0007669"/>
    <property type="project" value="UniProtKB-EC"/>
</dbReference>
<dbReference type="AlphaFoldDB" id="A0A174RZ74"/>
<sequence>MYVIGLDVGTTGCKAAVFDEAGTCFGRSYEEFDIISRRPGWAEQSPQIVMDAVMRVLGDAAAQAKAGGVQAREIVALCPSVLGEEIMPVDRQYRPLRDAILGMDYRAQAQTRQLTDAILAQRIFDITGFCPHPMGSLPTILWMRQNEPELIARTYRYVTFTEYILKRLGAQEGWIDHPQAGRTMAFDIARKDWSDELLRAAGLDRDLFCKTAVPGQIIGHLSREAAEALGLTQSTALVAGGQDQTCAALGAGLIDEETGMDSHGTIEGIGVMSRRKTTDESAFHAGVSCYAYTIPGRYFLMSSSQVGGLLLKWFKNNFSLAEQQEAQRTGRGVYDVMTQHAPREPSRVLVLPHFIGSGPPWNDLASRGAIVGLTIDSTRHDIVKAIMDSLTYEFKINMQYYESRGFHFREMRVVGGVSKSPLWMQVKADILNRSVSTLREKDAACLGAAVIAMRAMGLYPSCEDAVRACVRVDRVYEPDPARARLYEEQYERYTHLYEALKPFYHAGWQAR</sequence>
<dbReference type="Pfam" id="PF00370">
    <property type="entry name" value="FGGY_N"/>
    <property type="match status" value="1"/>
</dbReference>
<dbReference type="PIRSF" id="PIRSF000538">
    <property type="entry name" value="GlpK"/>
    <property type="match status" value="1"/>
</dbReference>
<accession>A0A174RZ74</accession>
<evidence type="ECO:0000256" key="1">
    <source>
        <dbReference type="ARBA" id="ARBA00009156"/>
    </source>
</evidence>
<dbReference type="InterPro" id="IPR043129">
    <property type="entry name" value="ATPase_NBD"/>
</dbReference>
<dbReference type="SUPFAM" id="SSF53067">
    <property type="entry name" value="Actin-like ATPase domain"/>
    <property type="match status" value="2"/>
</dbReference>
<dbReference type="PROSITE" id="PS00445">
    <property type="entry name" value="FGGY_KINASES_2"/>
    <property type="match status" value="1"/>
</dbReference>
<evidence type="ECO:0000313" key="7">
    <source>
        <dbReference type="EMBL" id="CUP87489.1"/>
    </source>
</evidence>
<evidence type="ECO:0000313" key="8">
    <source>
        <dbReference type="Proteomes" id="UP000095765"/>
    </source>
</evidence>
<evidence type="ECO:0000259" key="6">
    <source>
        <dbReference type="Pfam" id="PF02782"/>
    </source>
</evidence>
<name>A0A174RZ74_9FIRM</name>
<dbReference type="InterPro" id="IPR050406">
    <property type="entry name" value="FGGY_Carb_Kinase"/>
</dbReference>
<dbReference type="InterPro" id="IPR018484">
    <property type="entry name" value="FGGY_N"/>
</dbReference>
<dbReference type="EC" id="2.7.1.17" evidence="7"/>
<dbReference type="InterPro" id="IPR018483">
    <property type="entry name" value="Carb_kinase_FGGY_CS"/>
</dbReference>
<evidence type="ECO:0000256" key="3">
    <source>
        <dbReference type="ARBA" id="ARBA00022777"/>
    </source>
</evidence>
<dbReference type="RefSeq" id="WP_055245387.1">
    <property type="nucleotide sequence ID" value="NZ_CABIWA010000005.1"/>
</dbReference>
<reference evidence="7 8" key="1">
    <citation type="submission" date="2015-09" db="EMBL/GenBank/DDBJ databases">
        <authorList>
            <consortium name="Pathogen Informatics"/>
        </authorList>
    </citation>
    <scope>NUCLEOTIDE SEQUENCE [LARGE SCALE GENOMIC DNA]</scope>
    <source>
        <strain evidence="7 8">2789STDY5834939</strain>
    </source>
</reference>
<dbReference type="Pfam" id="PF02782">
    <property type="entry name" value="FGGY_C"/>
    <property type="match status" value="1"/>
</dbReference>
<feature type="domain" description="Carbohydrate kinase FGGY C-terminal" evidence="6">
    <location>
        <begin position="262"/>
        <end position="456"/>
    </location>
</feature>
<comment type="similarity">
    <text evidence="1 4">Belongs to the FGGY kinase family.</text>
</comment>
<dbReference type="InterPro" id="IPR000577">
    <property type="entry name" value="Carb_kinase_FGGY"/>
</dbReference>
<dbReference type="CDD" id="cd07773">
    <property type="entry name" value="ASKHA_NBD_FGGY_FK"/>
    <property type="match status" value="1"/>
</dbReference>
<proteinExistence type="inferred from homology"/>
<evidence type="ECO:0000256" key="2">
    <source>
        <dbReference type="ARBA" id="ARBA00022679"/>
    </source>
</evidence>
<dbReference type="Gene3D" id="3.30.420.40">
    <property type="match status" value="2"/>
</dbReference>
<evidence type="ECO:0000259" key="5">
    <source>
        <dbReference type="Pfam" id="PF00370"/>
    </source>
</evidence>
<gene>
    <name evidence="7" type="primary">xylB_4</name>
    <name evidence="7" type="ORF">ERS852551_02230</name>
</gene>
<keyword evidence="3 4" id="KW-0418">Kinase</keyword>
<evidence type="ECO:0000256" key="4">
    <source>
        <dbReference type="RuleBase" id="RU003733"/>
    </source>
</evidence>
<dbReference type="PANTHER" id="PTHR43095">
    <property type="entry name" value="SUGAR KINASE"/>
    <property type="match status" value="1"/>
</dbReference>
<dbReference type="InterPro" id="IPR018485">
    <property type="entry name" value="FGGY_C"/>
</dbReference>
<dbReference type="OrthoDB" id="9805576at2"/>
<organism evidence="7 8">
    <name type="scientific">Anaerotruncus colihominis</name>
    <dbReference type="NCBI Taxonomy" id="169435"/>
    <lineage>
        <taxon>Bacteria</taxon>
        <taxon>Bacillati</taxon>
        <taxon>Bacillota</taxon>
        <taxon>Clostridia</taxon>
        <taxon>Eubacteriales</taxon>
        <taxon>Oscillospiraceae</taxon>
        <taxon>Anaerotruncus</taxon>
    </lineage>
</organism>
<feature type="domain" description="Carbohydrate kinase FGGY N-terminal" evidence="5">
    <location>
        <begin position="2"/>
        <end position="250"/>
    </location>
</feature>
<protein>
    <submittedName>
        <fullName evidence="7">Xylulose kinase</fullName>
        <ecNumber evidence="7">2.7.1.17</ecNumber>
    </submittedName>
</protein>
<dbReference type="EMBL" id="CZBE01000015">
    <property type="protein sequence ID" value="CUP87489.1"/>
    <property type="molecule type" value="Genomic_DNA"/>
</dbReference>
<keyword evidence="2 4" id="KW-0808">Transferase</keyword>
<dbReference type="Proteomes" id="UP000095765">
    <property type="component" value="Unassembled WGS sequence"/>
</dbReference>